<name>A0A5J4SDR8_9ZZZZ</name>
<evidence type="ECO:0000313" key="1">
    <source>
        <dbReference type="EMBL" id="KAA6344028.1"/>
    </source>
</evidence>
<gene>
    <name evidence="1" type="ORF">EZS27_008327</name>
</gene>
<dbReference type="AlphaFoldDB" id="A0A5J4SDR8"/>
<comment type="caution">
    <text evidence="1">The sequence shown here is derived from an EMBL/GenBank/DDBJ whole genome shotgun (WGS) entry which is preliminary data.</text>
</comment>
<dbReference type="EMBL" id="SNRY01000239">
    <property type="protein sequence ID" value="KAA6344028.1"/>
    <property type="molecule type" value="Genomic_DNA"/>
</dbReference>
<organism evidence="1">
    <name type="scientific">termite gut metagenome</name>
    <dbReference type="NCBI Taxonomy" id="433724"/>
    <lineage>
        <taxon>unclassified sequences</taxon>
        <taxon>metagenomes</taxon>
        <taxon>organismal metagenomes</taxon>
    </lineage>
</organism>
<dbReference type="SUPFAM" id="SSF52540">
    <property type="entry name" value="P-loop containing nucleoside triphosphate hydrolases"/>
    <property type="match status" value="1"/>
</dbReference>
<accession>A0A5J4SDR8</accession>
<proteinExistence type="predicted"/>
<dbReference type="InterPro" id="IPR027417">
    <property type="entry name" value="P-loop_NTPase"/>
</dbReference>
<sequence>MKFALSTNIKNVQLDDFHYIVTANARRVIGNIVANYISGIHSFTMIGTYGTGKSSFLMAFERDILLSTNLLFSNKGQFNNYKKFHFINIVGDYSTLSNLLSDELEIDSTNSKEIFAQLNKTLKTHKAQNEFVLIAIDEFGKILEHAANHNPEQELYFVQQLAEFVNHPSHDNVLLLSTLHQNFSTYAKKLTEQQRNEWIKVKGRFKEIVFSEPVEQLLHLAAEQITTSKRKIVSEENFDKLLQLASTTRFINSNLDVNVAKQLYPLDIFSAVALSYAIQRYGQNERSLFSFLMSKDDNSISNFEPSATKTYNLANVYDYVICNFYSYLSEVNADSTNWRAVRVALERAEGILDIEKVNDAIKIIKAIGLLNIFGTSSVIFNSDALCQYGRIALDISNPDTIIKELESLKIIRYAKYKSQYFPFEGTDVNIEDELYKAVGQVPRPIDILDDLSACFDFRIVSTNASYYKIGTPRFFEFKLSNQAITLVPSGDIDGYINLVFPNQSDCMEQLLEISEHSNDAIVYAYYKNVEEIVNHLYEMQKLEYVLKQVLVDESDTVAIKEISNLITYERDLLNKDINQSLTTFSDNIEWYYRGNYIRITSQADFNKLLSRVCNEVYYSTPIIQNELFNRQKINSSISLARVNLLNLLIDDNCVLQEDLGFEDDKFPPEKTIYYTLLKNTGIHRCVNDIYTLGEPQTNALTDLWNVCEEFLQSSIEKQCKLGDLIKVLNSAPFKLKQGFLNFWIPIYLIIKKQDYSLYDSEGRYVPNINREVLDLLQKSPNEFRMKAFAVNGVKIEFFNQYRNFINLNDKELITQDSFIETIKPFLAFYRNLNDYAKNTQNFDNPKTAKFRNVLAKATDPEKTFFEDLPNVFGFKNESLAHNQEFMSQYQDLIKDAIRELRSCYSNLINRIEDNVIDILGLQSEAFNEYKKEIDNRFKTIKQHLLTAKQRNFLNRIIFPQTEKTAWYESICYVVLDKPLASIKDNEVALLIDTMRHLFNTLTKFVEISTVAKENSHAEIYKFELVSTQGSLNPQSFLLPENQKDRTIALEENINKILSGDDNLDVCTLLRIIKNKIKTDG</sequence>
<protein>
    <recommendedName>
        <fullName evidence="2">ATP-binding protein</fullName>
    </recommendedName>
</protein>
<reference evidence="1" key="1">
    <citation type="submission" date="2019-03" db="EMBL/GenBank/DDBJ databases">
        <title>Single cell metagenomics reveals metabolic interactions within the superorganism composed of flagellate Streblomastix strix and complex community of Bacteroidetes bacteria on its surface.</title>
        <authorList>
            <person name="Treitli S.C."/>
            <person name="Kolisko M."/>
            <person name="Husnik F."/>
            <person name="Keeling P."/>
            <person name="Hampl V."/>
        </authorList>
    </citation>
    <scope>NUCLEOTIDE SEQUENCE</scope>
    <source>
        <strain evidence="1">STM</strain>
    </source>
</reference>
<evidence type="ECO:0008006" key="2">
    <source>
        <dbReference type="Google" id="ProtNLM"/>
    </source>
</evidence>